<dbReference type="RefSeq" id="WP_311191777.1">
    <property type="nucleotide sequence ID" value="NZ_CP115541.1"/>
</dbReference>
<organism evidence="1 2">
    <name type="scientific">Stenotrophomonas oahuensis</name>
    <dbReference type="NCBI Taxonomy" id="3003271"/>
    <lineage>
        <taxon>Bacteria</taxon>
        <taxon>Pseudomonadati</taxon>
        <taxon>Pseudomonadota</taxon>
        <taxon>Gammaproteobacteria</taxon>
        <taxon>Lysobacterales</taxon>
        <taxon>Lysobacteraceae</taxon>
        <taxon>Stenotrophomonas</taxon>
    </lineage>
</organism>
<keyword evidence="2" id="KW-1185">Reference proteome</keyword>
<gene>
    <name evidence="1" type="ORF">PDM29_20065</name>
</gene>
<dbReference type="EMBL" id="CP115541">
    <property type="protein sequence ID" value="WNH52585.1"/>
    <property type="molecule type" value="Genomic_DNA"/>
</dbReference>
<reference evidence="1 2" key="1">
    <citation type="submission" date="2022-12" db="EMBL/GenBank/DDBJ databases">
        <title>Two new species, Stenotrophomonas aracearum and Stenotrophomonas oahuensis, isolated from Anthurium (Araceae family) in Hawaii.</title>
        <authorList>
            <person name="Chunag S.C."/>
            <person name="Dobhal S."/>
            <person name="Alvarez A."/>
            <person name="Arif M."/>
        </authorList>
    </citation>
    <scope>NUCLEOTIDE SEQUENCE [LARGE SCALE GENOMIC DNA]</scope>
    <source>
        <strain evidence="1 2">A5586</strain>
    </source>
</reference>
<dbReference type="Proteomes" id="UP001302072">
    <property type="component" value="Chromosome"/>
</dbReference>
<sequence length="93" mass="10290">MSTLLYEYAELLKERYAARHGGNAALEDELLDRLDGVWLAMTESERAESKQVALATKALIFQGLVKSNDCASDGISIDPSTRTAHRELDQSYA</sequence>
<proteinExistence type="predicted"/>
<accession>A0ABY9YNV5</accession>
<evidence type="ECO:0000313" key="2">
    <source>
        <dbReference type="Proteomes" id="UP001302072"/>
    </source>
</evidence>
<evidence type="ECO:0000313" key="1">
    <source>
        <dbReference type="EMBL" id="WNH52585.1"/>
    </source>
</evidence>
<name>A0ABY9YNV5_9GAMM</name>
<protein>
    <submittedName>
        <fullName evidence="1">Uncharacterized protein</fullName>
    </submittedName>
</protein>